<dbReference type="AlphaFoldDB" id="A0A6J4TPC3"/>
<accession>A0A6J4TPC3</accession>
<sequence length="132" mass="14859">ARAPRHQRARPRRCEGLLRRARPARRLRGVLHRRRPLRVPPRQWQTRNVPVLLSGFPTRRLRPGSRRSPAPRVHGEDPITGPVRARVGGATWRHGPASATGLPAVSAAVLRNLLARPARVQARSGLPLRRRL</sequence>
<gene>
    <name evidence="2" type="ORF">AVDCRST_MAG30-3523</name>
</gene>
<feature type="non-terminal residue" evidence="2">
    <location>
        <position position="132"/>
    </location>
</feature>
<protein>
    <submittedName>
        <fullName evidence="2">Glyoxalase family protein</fullName>
    </submittedName>
</protein>
<dbReference type="EMBL" id="CADCVS010000463">
    <property type="protein sequence ID" value="CAA9527934.1"/>
    <property type="molecule type" value="Genomic_DNA"/>
</dbReference>
<evidence type="ECO:0000256" key="1">
    <source>
        <dbReference type="SAM" id="MobiDB-lite"/>
    </source>
</evidence>
<feature type="non-terminal residue" evidence="2">
    <location>
        <position position="1"/>
    </location>
</feature>
<reference evidence="2" key="1">
    <citation type="submission" date="2020-02" db="EMBL/GenBank/DDBJ databases">
        <authorList>
            <person name="Meier V. D."/>
        </authorList>
    </citation>
    <scope>NUCLEOTIDE SEQUENCE</scope>
    <source>
        <strain evidence="2">AVDCRST_MAG30</strain>
    </source>
</reference>
<organism evidence="2">
    <name type="scientific">uncultured Solirubrobacteraceae bacterium</name>
    <dbReference type="NCBI Taxonomy" id="1162706"/>
    <lineage>
        <taxon>Bacteria</taxon>
        <taxon>Bacillati</taxon>
        <taxon>Actinomycetota</taxon>
        <taxon>Thermoleophilia</taxon>
        <taxon>Solirubrobacterales</taxon>
        <taxon>Solirubrobacteraceae</taxon>
        <taxon>environmental samples</taxon>
    </lineage>
</organism>
<evidence type="ECO:0000313" key="2">
    <source>
        <dbReference type="EMBL" id="CAA9527934.1"/>
    </source>
</evidence>
<name>A0A6J4TPC3_9ACTN</name>
<feature type="region of interest" description="Disordered" evidence="1">
    <location>
        <begin position="56"/>
        <end position="99"/>
    </location>
</feature>
<proteinExistence type="predicted"/>